<accession>A0A9Q3W513</accession>
<organism evidence="1 2">
    <name type="scientific">Alloalcanivorax xenomutans</name>
    <dbReference type="NCBI Taxonomy" id="1094342"/>
    <lineage>
        <taxon>Bacteria</taxon>
        <taxon>Pseudomonadati</taxon>
        <taxon>Pseudomonadota</taxon>
        <taxon>Gammaproteobacteria</taxon>
        <taxon>Oceanospirillales</taxon>
        <taxon>Alcanivoracaceae</taxon>
        <taxon>Alloalcanivorax</taxon>
    </lineage>
</organism>
<keyword evidence="2" id="KW-1185">Reference proteome</keyword>
<gene>
    <name evidence="1" type="ORF">LZG35_04790</name>
</gene>
<protein>
    <submittedName>
        <fullName evidence="1">Uncharacterized protein</fullName>
    </submittedName>
</protein>
<comment type="caution">
    <text evidence="1">The sequence shown here is derived from an EMBL/GenBank/DDBJ whole genome shotgun (WGS) entry which is preliminary data.</text>
</comment>
<dbReference type="RefSeq" id="WP_143247745.1">
    <property type="nucleotide sequence ID" value="NZ_CBDDTQ010000005.1"/>
</dbReference>
<reference evidence="1" key="1">
    <citation type="submission" date="2022-01" db="EMBL/GenBank/DDBJ databases">
        <authorList>
            <person name="Karlyshev A.V."/>
            <person name="Jaspars M."/>
        </authorList>
    </citation>
    <scope>NUCLEOTIDE SEQUENCE</scope>
    <source>
        <strain evidence="1">AGSA3-2</strain>
    </source>
</reference>
<sequence length="90" mass="10079">MQANILPQSLRLQGKLLQRPCADSDYPAWQEKLHSEYVGIAISKRHSSPNFSFISMNFLLSFVENETLMTTNNLIKNSALRDSAGPVPIS</sequence>
<dbReference type="AlphaFoldDB" id="A0A9Q3W513"/>
<dbReference type="Proteomes" id="UP001107961">
    <property type="component" value="Unassembled WGS sequence"/>
</dbReference>
<dbReference type="EMBL" id="JAJVKT010000004">
    <property type="protein sequence ID" value="MCE7507942.1"/>
    <property type="molecule type" value="Genomic_DNA"/>
</dbReference>
<name>A0A9Q3W513_9GAMM</name>
<proteinExistence type="predicted"/>
<evidence type="ECO:0000313" key="1">
    <source>
        <dbReference type="EMBL" id="MCE7507942.1"/>
    </source>
</evidence>
<evidence type="ECO:0000313" key="2">
    <source>
        <dbReference type="Proteomes" id="UP001107961"/>
    </source>
</evidence>